<proteinExistence type="predicted"/>
<dbReference type="VEuPathDB" id="TriTrypDB:TcG_06837"/>
<comment type="caution">
    <text evidence="1">The sequence shown here is derived from an EMBL/GenBank/DDBJ whole genome shotgun (WGS) entry which is preliminary data.</text>
</comment>
<name>A0A2V2WIJ0_TRYCR</name>
<dbReference type="VEuPathDB" id="TriTrypDB:Tc_MARK_3747"/>
<dbReference type="VEuPathDB" id="TriTrypDB:ECC02_008857"/>
<accession>A0A2V2WIJ0</accession>
<gene>
    <name evidence="1" type="ORF">C3747_114g71</name>
</gene>
<protein>
    <submittedName>
        <fullName evidence="1">Uncharacterized protein</fullName>
    </submittedName>
</protein>
<dbReference type="VEuPathDB" id="TriTrypDB:TcCLB.503637.10"/>
<organism evidence="1 2">
    <name type="scientific">Trypanosoma cruzi</name>
    <dbReference type="NCBI Taxonomy" id="5693"/>
    <lineage>
        <taxon>Eukaryota</taxon>
        <taxon>Discoba</taxon>
        <taxon>Euglenozoa</taxon>
        <taxon>Kinetoplastea</taxon>
        <taxon>Metakinetoplastina</taxon>
        <taxon>Trypanosomatida</taxon>
        <taxon>Trypanosomatidae</taxon>
        <taxon>Trypanosoma</taxon>
        <taxon>Schizotrypanum</taxon>
    </lineage>
</organism>
<evidence type="ECO:0000313" key="2">
    <source>
        <dbReference type="Proteomes" id="UP000246078"/>
    </source>
</evidence>
<dbReference type="EMBL" id="PRFC01000114">
    <property type="protein sequence ID" value="PWV06514.1"/>
    <property type="molecule type" value="Genomic_DNA"/>
</dbReference>
<dbReference type="VEuPathDB" id="TriTrypDB:C4B63_101g13"/>
<dbReference type="VEuPathDB" id="TriTrypDB:C3747_114g71"/>
<evidence type="ECO:0000313" key="1">
    <source>
        <dbReference type="EMBL" id="PWV06514.1"/>
    </source>
</evidence>
<reference evidence="1 2" key="1">
    <citation type="journal article" date="2018" name="Microb. Genom.">
        <title>Expanding an expanded genome: long-read sequencing of Trypanosoma cruzi.</title>
        <authorList>
            <person name="Berna L."/>
            <person name="Rodriguez M."/>
            <person name="Chiribao M.L."/>
            <person name="Parodi-Talice A."/>
            <person name="Pita S."/>
            <person name="Rijo G."/>
            <person name="Alvarez-Valin F."/>
            <person name="Robello C."/>
        </authorList>
    </citation>
    <scope>NUCLEOTIDE SEQUENCE [LARGE SCALE GENOMIC DNA]</scope>
    <source>
        <strain evidence="1 2">TCC</strain>
    </source>
</reference>
<dbReference type="VEuPathDB" id="TriTrypDB:TcCL_ESM04967"/>
<sequence length="321" mass="36453">MLTPYQLELVEQAFHSLAPKGDDALPRIDEIFRVFDVSMHPRVKEGVMSPGAVLEMLAYQFGESEKEQNGVTFDVFMRFHERMAMEAANECVSDTEGFLTDTIRGVWRLHELLEPTFIRPVIPIEGFPSNIYATQLMSLVWPDESKPPRSYVLHVIHGVVQPLFSRGDLPPELRGFFAYPAELAGMKLIEVPVQISMQRWLDFVWEYAEGKYVAVPGIISARVDLETVPEYLRKLIIEPKVVKQLPSVQFVSTIKSLNPMYKRTSDGYGYGITEEIKRVHRWKCETHDGTACGLIYHGRVGKFTKKLYGQAQSLAASGINL</sequence>
<dbReference type="Proteomes" id="UP000246078">
    <property type="component" value="Unassembled WGS sequence"/>
</dbReference>
<dbReference type="Gene3D" id="1.10.238.10">
    <property type="entry name" value="EF-hand"/>
    <property type="match status" value="1"/>
</dbReference>
<dbReference type="VEuPathDB" id="TriTrypDB:TCSYLVIO_007534"/>
<dbReference type="AlphaFoldDB" id="A0A2V2WIJ0"/>
<dbReference type="VEuPathDB" id="TriTrypDB:TcBrA4_0064640"/>
<dbReference type="VEuPathDB" id="TriTrypDB:BCY84_22831"/>
<dbReference type="VEuPathDB" id="TriTrypDB:TcCLB.510183.40"/>
<dbReference type="OrthoDB" id="444540at2759"/>